<reference evidence="2" key="1">
    <citation type="submission" date="2024-06" db="EMBL/GenBank/DDBJ databases">
        <title>Draft Genome Sequence of Deinococcus sonorensis Type Strain KR-87, a Biofilm Producing Representative of the Genus Deinococcus.</title>
        <authorList>
            <person name="Boren L.S."/>
            <person name="Grosso R.A."/>
            <person name="Hugenberg-Cox A.N."/>
            <person name="Hill J.T.E."/>
            <person name="Albert C.M."/>
            <person name="Tuohy J.M."/>
        </authorList>
    </citation>
    <scope>NUCLEOTIDE SEQUENCE</scope>
    <source>
        <strain evidence="2">KR-87</strain>
    </source>
</reference>
<feature type="transmembrane region" description="Helical" evidence="1">
    <location>
        <begin position="318"/>
        <end position="342"/>
    </location>
</feature>
<evidence type="ECO:0000256" key="1">
    <source>
        <dbReference type="SAM" id="Phobius"/>
    </source>
</evidence>
<evidence type="ECO:0000313" key="2">
    <source>
        <dbReference type="EMBL" id="XBV86917.1"/>
    </source>
</evidence>
<feature type="transmembrane region" description="Helical" evidence="1">
    <location>
        <begin position="133"/>
        <end position="154"/>
    </location>
</feature>
<gene>
    <name evidence="2" type="ORF">ABOD76_11585</name>
</gene>
<accession>A0AAU7UE97</accession>
<name>A0AAU7UE97_9DEIO</name>
<feature type="transmembrane region" description="Helical" evidence="1">
    <location>
        <begin position="26"/>
        <end position="45"/>
    </location>
</feature>
<feature type="transmembrane region" description="Helical" evidence="1">
    <location>
        <begin position="166"/>
        <end position="186"/>
    </location>
</feature>
<dbReference type="EMBL" id="CP158299">
    <property type="protein sequence ID" value="XBV86917.1"/>
    <property type="molecule type" value="Genomic_DNA"/>
</dbReference>
<dbReference type="RefSeq" id="WP_350245008.1">
    <property type="nucleotide sequence ID" value="NZ_CP158299.1"/>
</dbReference>
<feature type="transmembrane region" description="Helical" evidence="1">
    <location>
        <begin position="206"/>
        <end position="225"/>
    </location>
</feature>
<keyword evidence="1" id="KW-0472">Membrane</keyword>
<feature type="transmembrane region" description="Helical" evidence="1">
    <location>
        <begin position="57"/>
        <end position="78"/>
    </location>
</feature>
<keyword evidence="1" id="KW-0812">Transmembrane</keyword>
<sequence length="352" mass="37536">MTTQTAPAQSSAPLLAPLRATPAQNVVTIVLGFWLMVGIFIDGWAHNHLGTRLETFFTPWHAIFYSGFAATALWVGVLARRGLQSGRRGLAALPVGYTLGAAGVVVFALGGLGDMLWHTLFGIEVSIDALLSPTHLLLFLGAELLVLSPLMSSWHAPTPRHSPAGVVWPAVLSMTAALSFASFMHMYAWALVQLPDASGWEGARSFLTSTLLTAVMLMVPVLLLLRRWQLPFGAVTVLYLTNTLLMRAMTSGLDTVPVVLLLALLAGLAADVLIWWLQPSPGRPLQYRAFATALPLLVWAPFFIGGQRFGGFGASLELTAGVCVMAALAGLALSTLIVPPALPEAAQERPGR</sequence>
<proteinExistence type="predicted"/>
<dbReference type="AlphaFoldDB" id="A0AAU7UE97"/>
<organism evidence="2">
    <name type="scientific">Deinococcus sonorensis KR-87</name>
    <dbReference type="NCBI Taxonomy" id="694439"/>
    <lineage>
        <taxon>Bacteria</taxon>
        <taxon>Thermotogati</taxon>
        <taxon>Deinococcota</taxon>
        <taxon>Deinococci</taxon>
        <taxon>Deinococcales</taxon>
        <taxon>Deinococcaceae</taxon>
        <taxon>Deinococcus</taxon>
    </lineage>
</organism>
<feature type="transmembrane region" description="Helical" evidence="1">
    <location>
        <begin position="90"/>
        <end position="113"/>
    </location>
</feature>
<dbReference type="KEGG" id="dsc:ABOD76_11585"/>
<protein>
    <submittedName>
        <fullName evidence="2">Uncharacterized protein</fullName>
    </submittedName>
</protein>
<feature type="transmembrane region" description="Helical" evidence="1">
    <location>
        <begin position="232"/>
        <end position="250"/>
    </location>
</feature>
<feature type="transmembrane region" description="Helical" evidence="1">
    <location>
        <begin position="289"/>
        <end position="306"/>
    </location>
</feature>
<feature type="transmembrane region" description="Helical" evidence="1">
    <location>
        <begin position="256"/>
        <end position="277"/>
    </location>
</feature>
<keyword evidence="1" id="KW-1133">Transmembrane helix</keyword>